<keyword evidence="6" id="KW-0804">Transcription</keyword>
<dbReference type="STRING" id="29172.A0A0D8XG05"/>
<evidence type="ECO:0000256" key="7">
    <source>
        <dbReference type="ARBA" id="ARBA00023242"/>
    </source>
</evidence>
<evidence type="ECO:0000256" key="1">
    <source>
        <dbReference type="ARBA" id="ARBA00004604"/>
    </source>
</evidence>
<gene>
    <name evidence="8" type="ORF">DICVIV_11368</name>
</gene>
<keyword evidence="7" id="KW-0539">Nucleus</keyword>
<dbReference type="PANTHER" id="PTHR44215:SF1">
    <property type="entry name" value="WD REPEAT-CONTAINING PROTEIN 75"/>
    <property type="match status" value="1"/>
</dbReference>
<dbReference type="GO" id="GO:2000234">
    <property type="term" value="P:positive regulation of rRNA processing"/>
    <property type="evidence" value="ECO:0007669"/>
    <property type="project" value="TreeGrafter"/>
</dbReference>
<dbReference type="InterPro" id="IPR053826">
    <property type="entry name" value="WDR75"/>
</dbReference>
<evidence type="ECO:0000313" key="8">
    <source>
        <dbReference type="EMBL" id="KJH42642.1"/>
    </source>
</evidence>
<keyword evidence="2" id="KW-0690">Ribosome biogenesis</keyword>
<evidence type="ECO:0000313" key="9">
    <source>
        <dbReference type="Proteomes" id="UP000053766"/>
    </source>
</evidence>
<organism evidence="8 9">
    <name type="scientific">Dictyocaulus viviparus</name>
    <name type="common">Bovine lungworm</name>
    <dbReference type="NCBI Taxonomy" id="29172"/>
    <lineage>
        <taxon>Eukaryota</taxon>
        <taxon>Metazoa</taxon>
        <taxon>Ecdysozoa</taxon>
        <taxon>Nematoda</taxon>
        <taxon>Chromadorea</taxon>
        <taxon>Rhabditida</taxon>
        <taxon>Rhabditina</taxon>
        <taxon>Rhabditomorpha</taxon>
        <taxon>Strongyloidea</taxon>
        <taxon>Metastrongylidae</taxon>
        <taxon>Dictyocaulus</taxon>
    </lineage>
</organism>
<dbReference type="GO" id="GO:0003723">
    <property type="term" value="F:RNA binding"/>
    <property type="evidence" value="ECO:0007669"/>
    <property type="project" value="InterPro"/>
</dbReference>
<evidence type="ECO:0000256" key="6">
    <source>
        <dbReference type="ARBA" id="ARBA00023163"/>
    </source>
</evidence>
<dbReference type="EMBL" id="KN716643">
    <property type="protein sequence ID" value="KJH42642.1"/>
    <property type="molecule type" value="Genomic_DNA"/>
</dbReference>
<dbReference type="GO" id="GO:0045943">
    <property type="term" value="P:positive regulation of transcription by RNA polymerase I"/>
    <property type="evidence" value="ECO:0007669"/>
    <property type="project" value="InterPro"/>
</dbReference>
<dbReference type="GO" id="GO:0006364">
    <property type="term" value="P:rRNA processing"/>
    <property type="evidence" value="ECO:0007669"/>
    <property type="project" value="UniProtKB-KW"/>
</dbReference>
<keyword evidence="4" id="KW-0853">WD repeat</keyword>
<dbReference type="OrthoDB" id="4096at2759"/>
<sequence length="422" mass="46481">MEDDTLVRIAKLPAGLRYKQITVENKYVAYCSGKEVFVLPTEENSSTSATSFTFSASSARSTSHVSQKGIHDSSYTLHWHKVAPSIALTPFGSLLSAGAETVLCKFTLSGAGRPSMLPRLGAPVRDIAISTDASHLALIFGILIFPMVSEDNTLHVVLTSTMTILSSMQTVVTCERSFTTVFTTDPCMPGTVVMNGKPGSLQWIQCADTFTLRQVSFSLENVADGDMSFAGIIQTFPDVEQVFFSNTVVVTLERLINFDEDHKRLRFWERSSKDLLIVRIRDSFMVSKDTISISGCKNPLCGDDKIFITTMGNGKADVWITCEEENRFKLDPVRQIDRHQSLHCASSIHNKMWAAAYSGGEEGTDVVTSRDAIRERIAIYILQRNNINVSSYVGVHGFQLKNSAPLLCQIGVIRAAGKLLVK</sequence>
<reference evidence="9" key="2">
    <citation type="journal article" date="2016" name="Sci. Rep.">
        <title>Dictyocaulus viviparus genome, variome and transcriptome elucidate lungworm biology and support future intervention.</title>
        <authorList>
            <person name="McNulty S.N."/>
            <person name="Strube C."/>
            <person name="Rosa B.A."/>
            <person name="Martin J.C."/>
            <person name="Tyagi R."/>
            <person name="Choi Y.J."/>
            <person name="Wang Q."/>
            <person name="Hallsworth Pepin K."/>
            <person name="Zhang X."/>
            <person name="Ozersky P."/>
            <person name="Wilson R.K."/>
            <person name="Sternberg P.W."/>
            <person name="Gasser R.B."/>
            <person name="Mitreva M."/>
        </authorList>
    </citation>
    <scope>NUCLEOTIDE SEQUENCE [LARGE SCALE GENOMIC DNA]</scope>
    <source>
        <strain evidence="9">HannoverDv2000</strain>
    </source>
</reference>
<reference evidence="8 9" key="1">
    <citation type="submission" date="2013-11" db="EMBL/GenBank/DDBJ databases">
        <title>Draft genome of the bovine lungworm Dictyocaulus viviparus.</title>
        <authorList>
            <person name="Mitreva M."/>
        </authorList>
    </citation>
    <scope>NUCLEOTIDE SEQUENCE [LARGE SCALE GENOMIC DNA]</scope>
    <source>
        <strain evidence="8 9">HannoverDv2000</strain>
    </source>
</reference>
<dbReference type="PANTHER" id="PTHR44215">
    <property type="entry name" value="WD REPEAT-CONTAINING PROTEIN 75"/>
    <property type="match status" value="1"/>
</dbReference>
<keyword evidence="9" id="KW-1185">Reference proteome</keyword>
<name>A0A0D8XG05_DICVI</name>
<protein>
    <submittedName>
        <fullName evidence="8">Uncharacterized protein</fullName>
    </submittedName>
</protein>
<keyword evidence="3" id="KW-0698">rRNA processing</keyword>
<accession>A0A0D8XG05</accession>
<proteinExistence type="predicted"/>
<comment type="subcellular location">
    <subcellularLocation>
        <location evidence="1">Nucleus</location>
        <location evidence="1">Nucleolus</location>
    </subcellularLocation>
</comment>
<evidence type="ECO:0000256" key="3">
    <source>
        <dbReference type="ARBA" id="ARBA00022552"/>
    </source>
</evidence>
<evidence type="ECO:0000256" key="5">
    <source>
        <dbReference type="ARBA" id="ARBA00022737"/>
    </source>
</evidence>
<dbReference type="AlphaFoldDB" id="A0A0D8XG05"/>
<evidence type="ECO:0000256" key="4">
    <source>
        <dbReference type="ARBA" id="ARBA00022574"/>
    </source>
</evidence>
<dbReference type="Proteomes" id="UP000053766">
    <property type="component" value="Unassembled WGS sequence"/>
</dbReference>
<evidence type="ECO:0000256" key="2">
    <source>
        <dbReference type="ARBA" id="ARBA00022517"/>
    </source>
</evidence>
<dbReference type="GO" id="GO:0032040">
    <property type="term" value="C:small-subunit processome"/>
    <property type="evidence" value="ECO:0007669"/>
    <property type="project" value="InterPro"/>
</dbReference>
<keyword evidence="5" id="KW-0677">Repeat</keyword>